<organism evidence="1 2">
    <name type="scientific">Neobacillus paridis</name>
    <dbReference type="NCBI Taxonomy" id="2803862"/>
    <lineage>
        <taxon>Bacteria</taxon>
        <taxon>Bacillati</taxon>
        <taxon>Bacillota</taxon>
        <taxon>Bacilli</taxon>
        <taxon>Bacillales</taxon>
        <taxon>Bacillaceae</taxon>
        <taxon>Neobacillus</taxon>
    </lineage>
</organism>
<protein>
    <submittedName>
        <fullName evidence="1">Uncharacterized protein</fullName>
    </submittedName>
</protein>
<dbReference type="EMBL" id="JAESWB010000218">
    <property type="protein sequence ID" value="MBL4953529.1"/>
    <property type="molecule type" value="Genomic_DNA"/>
</dbReference>
<gene>
    <name evidence="1" type="ORF">JK635_15150</name>
</gene>
<comment type="caution">
    <text evidence="1">The sequence shown here is derived from an EMBL/GenBank/DDBJ whole genome shotgun (WGS) entry which is preliminary data.</text>
</comment>
<dbReference type="Proteomes" id="UP000623967">
    <property type="component" value="Unassembled WGS sequence"/>
</dbReference>
<dbReference type="InterPro" id="IPR007833">
    <property type="entry name" value="Capsule_polysaccharide_synth"/>
</dbReference>
<keyword evidence="2" id="KW-1185">Reference proteome</keyword>
<sequence>MMAHGFLDVANKNFISLSRKIARQPEIQAMLGGPVKLFSPFKKPSANSIVLAWGFKPSAFHAVAYSSRYDIPLLRLEDGFLRSLGLGVSGAAPLSIVLDDLSIYYDGTQPSRLEQLIRDADLDPVLMERVKASLELLAKFRLSKYNHAPSVRFASAVDGVMRI</sequence>
<evidence type="ECO:0000313" key="1">
    <source>
        <dbReference type="EMBL" id="MBL4953529.1"/>
    </source>
</evidence>
<proteinExistence type="predicted"/>
<feature type="non-terminal residue" evidence="1">
    <location>
        <position position="163"/>
    </location>
</feature>
<evidence type="ECO:0000313" key="2">
    <source>
        <dbReference type="Proteomes" id="UP000623967"/>
    </source>
</evidence>
<name>A0ABS1TQC7_9BACI</name>
<dbReference type="Pfam" id="PF05159">
    <property type="entry name" value="Capsule_synth"/>
    <property type="match status" value="1"/>
</dbReference>
<accession>A0ABS1TQC7</accession>
<reference evidence="1 2" key="1">
    <citation type="submission" date="2021-01" db="EMBL/GenBank/DDBJ databases">
        <title>Genome public.</title>
        <authorList>
            <person name="Liu C."/>
            <person name="Sun Q."/>
        </authorList>
    </citation>
    <scope>NUCLEOTIDE SEQUENCE [LARGE SCALE GENOMIC DNA]</scope>
    <source>
        <strain evidence="1 2">YIM B02564</strain>
    </source>
</reference>